<protein>
    <recommendedName>
        <fullName evidence="3">AMP-dependent synthetase/ligase domain-containing protein</fullName>
    </recommendedName>
</protein>
<dbReference type="InterPro" id="IPR000873">
    <property type="entry name" value="AMP-dep_synth/lig_dom"/>
</dbReference>
<dbReference type="Gene3D" id="3.40.50.12780">
    <property type="entry name" value="N-terminal domain of ligase-like"/>
    <property type="match status" value="1"/>
</dbReference>
<name>A0AAD9Z6H9_9LECA</name>
<dbReference type="PANTHER" id="PTHR43439">
    <property type="entry name" value="PHENYLACETATE-COENZYME A LIGASE"/>
    <property type="match status" value="1"/>
</dbReference>
<organism evidence="4 5">
    <name type="scientific">Lepraria neglecta</name>
    <dbReference type="NCBI Taxonomy" id="209136"/>
    <lineage>
        <taxon>Eukaryota</taxon>
        <taxon>Fungi</taxon>
        <taxon>Dikarya</taxon>
        <taxon>Ascomycota</taxon>
        <taxon>Pezizomycotina</taxon>
        <taxon>Lecanoromycetes</taxon>
        <taxon>OSLEUM clade</taxon>
        <taxon>Lecanoromycetidae</taxon>
        <taxon>Lecanorales</taxon>
        <taxon>Lecanorineae</taxon>
        <taxon>Stereocaulaceae</taxon>
        <taxon>Lepraria</taxon>
    </lineage>
</organism>
<feature type="domain" description="AMP-dependent synthetase/ligase" evidence="3">
    <location>
        <begin position="31"/>
        <end position="187"/>
    </location>
</feature>
<dbReference type="SUPFAM" id="SSF56801">
    <property type="entry name" value="Acetyl-CoA synthetase-like"/>
    <property type="match status" value="1"/>
</dbReference>
<accession>A0AAD9Z6H9</accession>
<comment type="caution">
    <text evidence="4">The sequence shown here is derived from an EMBL/GenBank/DDBJ whole genome shotgun (WGS) entry which is preliminary data.</text>
</comment>
<dbReference type="Pfam" id="PF00501">
    <property type="entry name" value="AMP-binding"/>
    <property type="match status" value="1"/>
</dbReference>
<keyword evidence="5" id="KW-1185">Reference proteome</keyword>
<evidence type="ECO:0000313" key="5">
    <source>
        <dbReference type="Proteomes" id="UP001276659"/>
    </source>
</evidence>
<dbReference type="AlphaFoldDB" id="A0AAD9Z6H9"/>
<dbReference type="EMBL" id="JASNWA010000007">
    <property type="protein sequence ID" value="KAK3172369.1"/>
    <property type="molecule type" value="Genomic_DNA"/>
</dbReference>
<dbReference type="InterPro" id="IPR051414">
    <property type="entry name" value="Adenylate-forming_Reductase"/>
</dbReference>
<evidence type="ECO:0000259" key="3">
    <source>
        <dbReference type="Pfam" id="PF00501"/>
    </source>
</evidence>
<keyword evidence="2" id="KW-0597">Phosphoprotein</keyword>
<dbReference type="PANTHER" id="PTHR43439:SF2">
    <property type="entry name" value="ENZYME, PUTATIVE (JCVI)-RELATED"/>
    <property type="match status" value="1"/>
</dbReference>
<evidence type="ECO:0000256" key="2">
    <source>
        <dbReference type="ARBA" id="ARBA00022553"/>
    </source>
</evidence>
<dbReference type="InterPro" id="IPR042099">
    <property type="entry name" value="ANL_N_sf"/>
</dbReference>
<evidence type="ECO:0000256" key="1">
    <source>
        <dbReference type="ARBA" id="ARBA00022450"/>
    </source>
</evidence>
<evidence type="ECO:0000313" key="4">
    <source>
        <dbReference type="EMBL" id="KAK3172369.1"/>
    </source>
</evidence>
<proteinExistence type="predicted"/>
<sequence>MSSHDTHGARLITSTIDYYAAEAPDKIYASVPRSEDLSDGFFDVSYKQFADAINHASWWLDSMLGKCNGSFDTFAYAGPKDLRYPVLAVAATKVGRKILLPSSFVTAAAQIHLLEATGSQAYLCAASNRADVELLVKGRSSMRVIDTPDDCGWLIAQDAKHYPYTKTWEEAKNDPWIIFHTSGTTGKS</sequence>
<keyword evidence="1" id="KW-0596">Phosphopantetheine</keyword>
<dbReference type="Proteomes" id="UP001276659">
    <property type="component" value="Unassembled WGS sequence"/>
</dbReference>
<gene>
    <name evidence="4" type="ORF">OEA41_005690</name>
</gene>
<reference evidence="4" key="1">
    <citation type="submission" date="2022-11" db="EMBL/GenBank/DDBJ databases">
        <title>Chromosomal genome sequence assembly and mating type (MAT) locus characterization of the leprose asexual lichenized fungus Lepraria neglecta (Nyl.) Erichsen.</title>
        <authorList>
            <person name="Allen J.L."/>
            <person name="Pfeffer B."/>
        </authorList>
    </citation>
    <scope>NUCLEOTIDE SEQUENCE</scope>
    <source>
        <strain evidence="4">Allen 5258</strain>
    </source>
</reference>